<dbReference type="SUPFAM" id="SSF103473">
    <property type="entry name" value="MFS general substrate transporter"/>
    <property type="match status" value="1"/>
</dbReference>
<evidence type="ECO:0000256" key="7">
    <source>
        <dbReference type="RuleBase" id="RU003346"/>
    </source>
</evidence>
<dbReference type="PANTHER" id="PTHR23503">
    <property type="entry name" value="SOLUTE CARRIER FAMILY 2"/>
    <property type="match status" value="1"/>
</dbReference>
<feature type="transmembrane region" description="Helical" evidence="8">
    <location>
        <begin position="259"/>
        <end position="282"/>
    </location>
</feature>
<sequence>MIGGLASGWFADRMGRKGALLFNNIIAVIAAVFMTGAKYVNAYPLIIIGRIVIGIHSGLSTGLVPMYLTEISPINLRGTLGSAHQLLITIAILFSQIIGLPSVLGSMERWPMIFGFTIVPVIAQICIFTACPESPKYNLIVKKRTEQAETDLKKLRGKENIKIDIMKEEAAVISSMEKIGIADLFKGEYAWPMFIAIMMMCGQQLSGINVAMFFSTKIFSDAGLGEGALYATLGMGALNVAMTFISVYLVDHPKCGRRLLLMIGFLGMLITSVLLVISLSLYAKDSKVYGFTAYASMVFVFLFVISFATGPGSIPWFFVSELFSSAARGNANSIAVMVNWTANFIVGTSFESLTQLLHRFTFLVFSAFLAFFLFFVWMYVPETKGRTVEDINAEFRLGKSRFARSQKL</sequence>
<evidence type="ECO:0000256" key="6">
    <source>
        <dbReference type="ARBA" id="ARBA00023136"/>
    </source>
</evidence>
<dbReference type="InterPro" id="IPR003663">
    <property type="entry name" value="Sugar/inositol_transpt"/>
</dbReference>
<evidence type="ECO:0000256" key="3">
    <source>
        <dbReference type="ARBA" id="ARBA00022475"/>
    </source>
</evidence>
<evidence type="ECO:0000259" key="9">
    <source>
        <dbReference type="PROSITE" id="PS50850"/>
    </source>
</evidence>
<evidence type="ECO:0000256" key="1">
    <source>
        <dbReference type="ARBA" id="ARBA00004651"/>
    </source>
</evidence>
<keyword evidence="4 8" id="KW-0812">Transmembrane</keyword>
<dbReference type="Proteomes" id="UP000274756">
    <property type="component" value="Unassembled WGS sequence"/>
</dbReference>
<dbReference type="Gene3D" id="1.20.1250.20">
    <property type="entry name" value="MFS general substrate transporter like domains"/>
    <property type="match status" value="1"/>
</dbReference>
<comment type="subcellular location">
    <subcellularLocation>
        <location evidence="1">Cell membrane</location>
        <topology evidence="1">Multi-pass membrane protein</topology>
    </subcellularLocation>
</comment>
<dbReference type="PROSITE" id="PS50850">
    <property type="entry name" value="MFS"/>
    <property type="match status" value="1"/>
</dbReference>
<feature type="transmembrane region" description="Helical" evidence="8">
    <location>
        <begin position="227"/>
        <end position="250"/>
    </location>
</feature>
<dbReference type="Pfam" id="PF00083">
    <property type="entry name" value="Sugar_tr"/>
    <property type="match status" value="1"/>
</dbReference>
<dbReference type="GO" id="GO:0005886">
    <property type="term" value="C:plasma membrane"/>
    <property type="evidence" value="ECO:0007669"/>
    <property type="project" value="UniProtKB-SubCell"/>
</dbReference>
<feature type="transmembrane region" description="Helical" evidence="8">
    <location>
        <begin position="43"/>
        <end position="65"/>
    </location>
</feature>
<reference evidence="10 12" key="2">
    <citation type="submission" date="2018-11" db="EMBL/GenBank/DDBJ databases">
        <authorList>
            <consortium name="Pathogen Informatics"/>
        </authorList>
    </citation>
    <scope>NUCLEOTIDE SEQUENCE [LARGE SCALE GENOMIC DNA]</scope>
</reference>
<feature type="transmembrane region" description="Helical" evidence="8">
    <location>
        <begin position="110"/>
        <end position="131"/>
    </location>
</feature>
<evidence type="ECO:0000256" key="5">
    <source>
        <dbReference type="ARBA" id="ARBA00022989"/>
    </source>
</evidence>
<reference evidence="13" key="1">
    <citation type="submission" date="2017-02" db="UniProtKB">
        <authorList>
            <consortium name="WormBaseParasite"/>
        </authorList>
    </citation>
    <scope>IDENTIFICATION</scope>
</reference>
<accession>A0A0N4UK27</accession>
<protein>
    <submittedName>
        <fullName evidence="13">MFS domain-containing protein</fullName>
    </submittedName>
</protein>
<evidence type="ECO:0000256" key="2">
    <source>
        <dbReference type="ARBA" id="ARBA00022448"/>
    </source>
</evidence>
<dbReference type="WBParaSite" id="DME_0000805001-mRNA-1">
    <property type="protein sequence ID" value="DME_0000805001-mRNA-1"/>
    <property type="gene ID" value="DME_0000805001"/>
</dbReference>
<feature type="transmembrane region" description="Helical" evidence="8">
    <location>
        <begin position="294"/>
        <end position="319"/>
    </location>
</feature>
<dbReference type="STRING" id="318479.A0A0N4UK27"/>
<dbReference type="FunFam" id="1.20.1250.20:FF:001511">
    <property type="entry name" value="Solute carrier family 2, facilitated glucose transporter member 5"/>
    <property type="match status" value="1"/>
</dbReference>
<feature type="transmembrane region" description="Helical" evidence="8">
    <location>
        <begin position="20"/>
        <end position="37"/>
    </location>
</feature>
<dbReference type="PROSITE" id="PS00217">
    <property type="entry name" value="SUGAR_TRANSPORT_2"/>
    <property type="match status" value="1"/>
</dbReference>
<evidence type="ECO:0000313" key="11">
    <source>
        <dbReference type="Proteomes" id="UP000038040"/>
    </source>
</evidence>
<gene>
    <name evidence="10" type="ORF">DME_LOCUS2175</name>
</gene>
<feature type="transmembrane region" description="Helical" evidence="8">
    <location>
        <begin position="194"/>
        <end position="215"/>
    </location>
</feature>
<organism evidence="11 13">
    <name type="scientific">Dracunculus medinensis</name>
    <name type="common">Guinea worm</name>
    <dbReference type="NCBI Taxonomy" id="318479"/>
    <lineage>
        <taxon>Eukaryota</taxon>
        <taxon>Metazoa</taxon>
        <taxon>Ecdysozoa</taxon>
        <taxon>Nematoda</taxon>
        <taxon>Chromadorea</taxon>
        <taxon>Rhabditida</taxon>
        <taxon>Spirurina</taxon>
        <taxon>Dracunculoidea</taxon>
        <taxon>Dracunculidae</taxon>
        <taxon>Dracunculus</taxon>
    </lineage>
</organism>
<keyword evidence="2 7" id="KW-0813">Transport</keyword>
<dbReference type="InterPro" id="IPR005829">
    <property type="entry name" value="Sugar_transporter_CS"/>
</dbReference>
<dbReference type="EMBL" id="UYYG01000048">
    <property type="protein sequence ID" value="VDN52202.1"/>
    <property type="molecule type" value="Genomic_DNA"/>
</dbReference>
<keyword evidence="12" id="KW-1185">Reference proteome</keyword>
<feature type="domain" description="Major facilitator superfamily (MFS) profile" evidence="9">
    <location>
        <begin position="1"/>
        <end position="384"/>
    </location>
</feature>
<feature type="transmembrane region" description="Helical" evidence="8">
    <location>
        <begin position="356"/>
        <end position="380"/>
    </location>
</feature>
<dbReference type="GO" id="GO:1990539">
    <property type="term" value="P:fructose import across plasma membrane"/>
    <property type="evidence" value="ECO:0007669"/>
    <property type="project" value="UniProtKB-ARBA"/>
</dbReference>
<dbReference type="GO" id="GO:0005353">
    <property type="term" value="F:fructose transmembrane transporter activity"/>
    <property type="evidence" value="ECO:0007669"/>
    <property type="project" value="UniProtKB-ARBA"/>
</dbReference>
<dbReference type="OrthoDB" id="5826019at2759"/>
<evidence type="ECO:0000313" key="10">
    <source>
        <dbReference type="EMBL" id="VDN52202.1"/>
    </source>
</evidence>
<dbReference type="PANTHER" id="PTHR23503:SF8">
    <property type="entry name" value="FACILITATED GLUCOSE TRANSPORTER PROTEIN 1"/>
    <property type="match status" value="1"/>
</dbReference>
<dbReference type="InterPro" id="IPR036259">
    <property type="entry name" value="MFS_trans_sf"/>
</dbReference>
<evidence type="ECO:0000256" key="8">
    <source>
        <dbReference type="SAM" id="Phobius"/>
    </source>
</evidence>
<evidence type="ECO:0000313" key="13">
    <source>
        <dbReference type="WBParaSite" id="DME_0000805001-mRNA-1"/>
    </source>
</evidence>
<comment type="similarity">
    <text evidence="7">Belongs to the major facilitator superfamily. Sugar transporter (TC 2.A.1.1) family.</text>
</comment>
<keyword evidence="3" id="KW-1003">Cell membrane</keyword>
<dbReference type="NCBIfam" id="TIGR00879">
    <property type="entry name" value="SP"/>
    <property type="match status" value="1"/>
</dbReference>
<keyword evidence="5 8" id="KW-1133">Transmembrane helix</keyword>
<dbReference type="InterPro" id="IPR020846">
    <property type="entry name" value="MFS_dom"/>
</dbReference>
<dbReference type="PRINTS" id="PR00171">
    <property type="entry name" value="SUGRTRNSPORT"/>
</dbReference>
<dbReference type="InterPro" id="IPR005828">
    <property type="entry name" value="MFS_sugar_transport-like"/>
</dbReference>
<keyword evidence="6 8" id="KW-0472">Membrane</keyword>
<evidence type="ECO:0000256" key="4">
    <source>
        <dbReference type="ARBA" id="ARBA00022692"/>
    </source>
</evidence>
<evidence type="ECO:0000313" key="12">
    <source>
        <dbReference type="Proteomes" id="UP000274756"/>
    </source>
</evidence>
<dbReference type="InterPro" id="IPR045263">
    <property type="entry name" value="GLUT"/>
</dbReference>
<feature type="transmembrane region" description="Helical" evidence="8">
    <location>
        <begin position="86"/>
        <end position="104"/>
    </location>
</feature>
<dbReference type="AlphaFoldDB" id="A0A0N4UK27"/>
<proteinExistence type="inferred from homology"/>
<dbReference type="Proteomes" id="UP000038040">
    <property type="component" value="Unplaced"/>
</dbReference>
<name>A0A0N4UK27_DRAME</name>